<keyword evidence="2" id="KW-1185">Reference proteome</keyword>
<dbReference type="EMBL" id="DUZY01000002">
    <property type="protein sequence ID" value="DAD29036.1"/>
    <property type="molecule type" value="Genomic_DNA"/>
</dbReference>
<comment type="caution">
    <text evidence="1">The sequence shown here is derived from an EMBL/GenBank/DDBJ whole genome shotgun (WGS) entry which is preliminary data.</text>
</comment>
<dbReference type="Proteomes" id="UP000607653">
    <property type="component" value="Unassembled WGS sequence"/>
</dbReference>
<protein>
    <submittedName>
        <fullName evidence="1">Uncharacterized protein</fullName>
    </submittedName>
</protein>
<sequence length="90" mass="10405">MLGVVGMLLLEILIKIGIINVATCYDARNFIWFHYMEIRRWKNIENLGSMNKDPIFKNYIAQVLIVKHLQGDLQCWHSLGLLSNTTASKK</sequence>
<evidence type="ECO:0000313" key="1">
    <source>
        <dbReference type="EMBL" id="DAD29036.1"/>
    </source>
</evidence>
<organism evidence="1 2">
    <name type="scientific">Nelumbo nucifera</name>
    <name type="common">Sacred lotus</name>
    <dbReference type="NCBI Taxonomy" id="4432"/>
    <lineage>
        <taxon>Eukaryota</taxon>
        <taxon>Viridiplantae</taxon>
        <taxon>Streptophyta</taxon>
        <taxon>Embryophyta</taxon>
        <taxon>Tracheophyta</taxon>
        <taxon>Spermatophyta</taxon>
        <taxon>Magnoliopsida</taxon>
        <taxon>Proteales</taxon>
        <taxon>Nelumbonaceae</taxon>
        <taxon>Nelumbo</taxon>
    </lineage>
</organism>
<dbReference type="AlphaFoldDB" id="A0A822YDA0"/>
<proteinExistence type="predicted"/>
<name>A0A822YDA0_NELNU</name>
<accession>A0A822YDA0</accession>
<evidence type="ECO:0000313" key="2">
    <source>
        <dbReference type="Proteomes" id="UP000607653"/>
    </source>
</evidence>
<gene>
    <name evidence="1" type="ORF">HUJ06_030504</name>
</gene>
<reference evidence="1 2" key="1">
    <citation type="journal article" date="2020" name="Mol. Biol. Evol.">
        <title>Distinct Expression and Methylation Patterns for Genes with Different Fates following a Single Whole-Genome Duplication in Flowering Plants.</title>
        <authorList>
            <person name="Shi T."/>
            <person name="Rahmani R.S."/>
            <person name="Gugger P.F."/>
            <person name="Wang M."/>
            <person name="Li H."/>
            <person name="Zhang Y."/>
            <person name="Li Z."/>
            <person name="Wang Q."/>
            <person name="Van de Peer Y."/>
            <person name="Marchal K."/>
            <person name="Chen J."/>
        </authorList>
    </citation>
    <scope>NUCLEOTIDE SEQUENCE [LARGE SCALE GENOMIC DNA]</scope>
    <source>
        <tissue evidence="1">Leaf</tissue>
    </source>
</reference>